<protein>
    <recommendedName>
        <fullName evidence="17">Arabinosyltransferase</fullName>
    </recommendedName>
</protein>
<dbReference type="Pfam" id="PF04602">
    <property type="entry name" value="Arabinose_trans"/>
    <property type="match status" value="1"/>
</dbReference>
<feature type="transmembrane region" description="Helical" evidence="11">
    <location>
        <begin position="273"/>
        <end position="293"/>
    </location>
</feature>
<dbReference type="InterPro" id="IPR040920">
    <property type="entry name" value="Arabino_trans_N"/>
</dbReference>
<keyword evidence="7 11" id="KW-0812">Transmembrane</keyword>
<dbReference type="Gene3D" id="2.60.120.610">
    <property type="entry name" value="arabinofuranosyltransferase like domain"/>
    <property type="match status" value="1"/>
</dbReference>
<evidence type="ECO:0000256" key="7">
    <source>
        <dbReference type="ARBA" id="ARBA00022692"/>
    </source>
</evidence>
<feature type="domain" description="Arabinosyltransferase C-terminal" evidence="13">
    <location>
        <begin position="713"/>
        <end position="933"/>
    </location>
</feature>
<evidence type="ECO:0000256" key="2">
    <source>
        <dbReference type="ARBA" id="ARBA00004651"/>
    </source>
</evidence>
<dbReference type="InterPro" id="IPR032731">
    <property type="entry name" value="Arabino_trans_C"/>
</dbReference>
<dbReference type="InterPro" id="IPR007680">
    <property type="entry name" value="Arabino_trans_central"/>
</dbReference>
<dbReference type="InterPro" id="IPR027451">
    <property type="entry name" value="EmbABC_dom1"/>
</dbReference>
<dbReference type="AlphaFoldDB" id="A0A544W6T0"/>
<dbReference type="Gene3D" id="2.60.120.940">
    <property type="entry name" value="EmbC, C-terminal domain, subdomain 2"/>
    <property type="match status" value="1"/>
</dbReference>
<comment type="similarity">
    <text evidence="3">Belongs to the emb family.</text>
</comment>
<evidence type="ECO:0000256" key="10">
    <source>
        <dbReference type="ARBA" id="ARBA00023316"/>
    </source>
</evidence>
<keyword evidence="8 11" id="KW-1133">Transmembrane helix</keyword>
<dbReference type="GO" id="GO:0052636">
    <property type="term" value="F:arabinosyltransferase activity"/>
    <property type="evidence" value="ECO:0007669"/>
    <property type="project" value="InterPro"/>
</dbReference>
<feature type="transmembrane region" description="Helical" evidence="11">
    <location>
        <begin position="454"/>
        <end position="473"/>
    </location>
</feature>
<comment type="caution">
    <text evidence="15">The sequence shown here is derived from an EMBL/GenBank/DDBJ whole genome shotgun (WGS) entry which is preliminary data.</text>
</comment>
<feature type="transmembrane region" description="Helical" evidence="11">
    <location>
        <begin position="538"/>
        <end position="558"/>
    </location>
</feature>
<feature type="transmembrane region" description="Helical" evidence="11">
    <location>
        <begin position="390"/>
        <end position="409"/>
    </location>
</feature>
<evidence type="ECO:0000256" key="5">
    <source>
        <dbReference type="ARBA" id="ARBA00022676"/>
    </source>
</evidence>
<keyword evidence="10" id="KW-0961">Cell wall biogenesis/degradation</keyword>
<reference evidence="15 16" key="1">
    <citation type="submission" date="2018-10" db="EMBL/GenBank/DDBJ databases">
        <title>Draft genome of Mycobacterium hodleri strain B.</title>
        <authorList>
            <person name="Amande T.J."/>
            <person name="Mcgenity T.J."/>
        </authorList>
    </citation>
    <scope>NUCLEOTIDE SEQUENCE [LARGE SCALE GENOMIC DNA]</scope>
    <source>
        <strain evidence="15 16">B</strain>
    </source>
</reference>
<evidence type="ECO:0008006" key="17">
    <source>
        <dbReference type="Google" id="ProtNLM"/>
    </source>
</evidence>
<feature type="transmembrane region" description="Helical" evidence="11">
    <location>
        <begin position="300"/>
        <end position="317"/>
    </location>
</feature>
<feature type="transmembrane region" description="Helical" evidence="11">
    <location>
        <begin position="160"/>
        <end position="178"/>
    </location>
</feature>
<feature type="transmembrane region" description="Helical" evidence="11">
    <location>
        <begin position="485"/>
        <end position="502"/>
    </location>
</feature>
<feature type="transmembrane region" description="Helical" evidence="11">
    <location>
        <begin position="346"/>
        <end position="370"/>
    </location>
</feature>
<dbReference type="GO" id="GO:0071766">
    <property type="term" value="P:Actinobacterium-type cell wall biogenesis"/>
    <property type="evidence" value="ECO:0007669"/>
    <property type="project" value="InterPro"/>
</dbReference>
<feature type="domain" description="Arabinofuranosyltransferase central" evidence="12">
    <location>
        <begin position="155"/>
        <end position="600"/>
    </location>
</feature>
<sequence>MLAAVALPFAPTWLDTSTVTWPVPGEPVASSTAVVTPYRPDAMTAVVPCSALRAAGPAAVALATGPEPGGLVVTGRAARVGGTTVDLGSTAVADCRVMVTAGRDGVSVDAPDGRRTDLPGEPVPQVFGFHTDLDPADAAGLAVTIEVADPFSTSPGALKYGLIGVQLGAAAGVLMLLVRPSRARRRRVRWRLSWWVDVGVVATLAAWAVIGPLAVDDGWASTIARNVAATGNPGNYYRWWNAAEVPFAFSQELLAPWTAVSIAPLWLRLPSTLLAVATWLVFSRGVLGAALPVRATTGRVRSLAAVCLLAAWLPFNLGTRPESYVALAVVVALSLAMRARGLRELALLALTVGLTVPISPNGLLVLAPIAVFAPRLLAALRAASPTRWQLATHVVALSCVVAVGLTTVFADQTWDALLIASDWHTFFGPALPWWDEPDRYRYLLGSDQQGSAAKRMPILLTAAMIPVVGLLALPRAHRDFVGRAALRMAAVAVVALLLFAVSPSKWSYHLGAAAGPIAALLTVGVVLVTRRARTPNRYLTVVGVAGTALLIGAAAVALDGPNAWWLPVAYDVPWPSEPPRPLGLPLNQPWPWLAAVVVVSVLIYRRRLVRAPAAGPAVTTLTAVGVVLALLLGSFVAAPLRRPEGSLAKINLDRVAGTRVCGLADDVEVLPDGPRLTPSSEAGEQLVGFDRQTGYPADAPPPDPPGTGASTFLWGSHAPDVQATGSMTSPWFVLPPQPANGGVTVSVAGRTDGGNQLVFDFGRADGGGVAPLGDRTPVDRPASDEDPAHPLWRSLGVDATVIPAGADRMRIHAVDGRTDALGWLAFTGPRLRSSIGLTEFLADKGPVLISWPMAFLFPCVHDIATVRAGVATTPLAVIESPRPFLTEDRRRDVGGVFAALTVFGTLHEIPSRLVGRPDVDWGAVKLSGDIPNEQARDAYSRTVTRTLVPGSGGVEHLPPER</sequence>
<dbReference type="Gene3D" id="3.40.190.160">
    <property type="match status" value="1"/>
</dbReference>
<evidence type="ECO:0000256" key="9">
    <source>
        <dbReference type="ARBA" id="ARBA00023136"/>
    </source>
</evidence>
<evidence type="ECO:0000313" key="16">
    <source>
        <dbReference type="Proteomes" id="UP000315759"/>
    </source>
</evidence>
<name>A0A544W6T0_9MYCO</name>
<dbReference type="GO" id="GO:0005886">
    <property type="term" value="C:plasma membrane"/>
    <property type="evidence" value="ECO:0007669"/>
    <property type="project" value="UniProtKB-SubCell"/>
</dbReference>
<keyword evidence="4" id="KW-1003">Cell membrane</keyword>
<keyword evidence="6" id="KW-0808">Transferase</keyword>
<dbReference type="Pfam" id="PF14896">
    <property type="entry name" value="Arabino_trans_C"/>
    <property type="match status" value="1"/>
</dbReference>
<accession>A0A544W6T0</accession>
<dbReference type="RefSeq" id="WP_142550942.1">
    <property type="nucleotide sequence ID" value="NZ_VIFX01000004.1"/>
</dbReference>
<feature type="transmembrane region" description="Helical" evidence="11">
    <location>
        <begin position="508"/>
        <end position="529"/>
    </location>
</feature>
<keyword evidence="9 11" id="KW-0472">Membrane</keyword>
<feature type="domain" description="Arabinosyltransferas concanavalin like" evidence="14">
    <location>
        <begin position="15"/>
        <end position="147"/>
    </location>
</feature>
<keyword evidence="5" id="KW-0328">Glycosyltransferase</keyword>
<evidence type="ECO:0000256" key="1">
    <source>
        <dbReference type="ARBA" id="ARBA00003001"/>
    </source>
</evidence>
<feature type="transmembrane region" description="Helical" evidence="11">
    <location>
        <begin position="190"/>
        <end position="210"/>
    </location>
</feature>
<proteinExistence type="inferred from homology"/>
<evidence type="ECO:0000313" key="15">
    <source>
        <dbReference type="EMBL" id="TQR87909.1"/>
    </source>
</evidence>
<dbReference type="EMBL" id="VIFX01000004">
    <property type="protein sequence ID" value="TQR87909.1"/>
    <property type="molecule type" value="Genomic_DNA"/>
</dbReference>
<evidence type="ECO:0000256" key="4">
    <source>
        <dbReference type="ARBA" id="ARBA00022475"/>
    </source>
</evidence>
<comment type="function">
    <text evidence="1">Arabinosyl transferase responsible for the polymerization of arabinose into the arabinan of arabinogalactan.</text>
</comment>
<evidence type="ECO:0000256" key="11">
    <source>
        <dbReference type="SAM" id="Phobius"/>
    </source>
</evidence>
<evidence type="ECO:0000259" key="12">
    <source>
        <dbReference type="Pfam" id="PF04602"/>
    </source>
</evidence>
<dbReference type="InterPro" id="IPR042486">
    <property type="entry name" value="Arabino_trans_C_2"/>
</dbReference>
<dbReference type="Proteomes" id="UP000315759">
    <property type="component" value="Unassembled WGS sequence"/>
</dbReference>
<feature type="transmembrane region" description="Helical" evidence="11">
    <location>
        <begin position="617"/>
        <end position="640"/>
    </location>
</feature>
<evidence type="ECO:0000256" key="6">
    <source>
        <dbReference type="ARBA" id="ARBA00022679"/>
    </source>
</evidence>
<evidence type="ECO:0000259" key="14">
    <source>
        <dbReference type="Pfam" id="PF17689"/>
    </source>
</evidence>
<keyword evidence="16" id="KW-1185">Reference proteome</keyword>
<comment type="subcellular location">
    <subcellularLocation>
        <location evidence="2">Cell membrane</location>
        <topology evidence="2">Multi-pass membrane protein</topology>
    </subcellularLocation>
</comment>
<gene>
    <name evidence="15" type="ORF">D8S82_04725</name>
</gene>
<evidence type="ECO:0000256" key="8">
    <source>
        <dbReference type="ARBA" id="ARBA00022989"/>
    </source>
</evidence>
<dbReference type="GO" id="GO:0071555">
    <property type="term" value="P:cell wall organization"/>
    <property type="evidence" value="ECO:0007669"/>
    <property type="project" value="UniProtKB-KW"/>
</dbReference>
<feature type="transmembrane region" description="Helical" evidence="11">
    <location>
        <begin position="589"/>
        <end position="605"/>
    </location>
</feature>
<evidence type="ECO:0000259" key="13">
    <source>
        <dbReference type="Pfam" id="PF14896"/>
    </source>
</evidence>
<organism evidence="15 16">
    <name type="scientific">Mycolicibacterium hodleri</name>
    <dbReference type="NCBI Taxonomy" id="49897"/>
    <lineage>
        <taxon>Bacteria</taxon>
        <taxon>Bacillati</taxon>
        <taxon>Actinomycetota</taxon>
        <taxon>Actinomycetes</taxon>
        <taxon>Mycobacteriales</taxon>
        <taxon>Mycobacteriaceae</taxon>
        <taxon>Mycolicibacterium</taxon>
    </lineage>
</organism>
<dbReference type="Pfam" id="PF17689">
    <property type="entry name" value="Arabino_trans_N"/>
    <property type="match status" value="1"/>
</dbReference>
<evidence type="ECO:0000256" key="3">
    <source>
        <dbReference type="ARBA" id="ARBA00008195"/>
    </source>
</evidence>